<evidence type="ECO:0000313" key="2">
    <source>
        <dbReference type="EMBL" id="PAV16004.1"/>
    </source>
</evidence>
<dbReference type="InParanoid" id="A0A286U917"/>
<organism evidence="2 3">
    <name type="scientific">Pyrrhoderma noxium</name>
    <dbReference type="NCBI Taxonomy" id="2282107"/>
    <lineage>
        <taxon>Eukaryota</taxon>
        <taxon>Fungi</taxon>
        <taxon>Dikarya</taxon>
        <taxon>Basidiomycota</taxon>
        <taxon>Agaricomycotina</taxon>
        <taxon>Agaricomycetes</taxon>
        <taxon>Hymenochaetales</taxon>
        <taxon>Hymenochaetaceae</taxon>
        <taxon>Pyrrhoderma</taxon>
    </lineage>
</organism>
<dbReference type="Proteomes" id="UP000217199">
    <property type="component" value="Unassembled WGS sequence"/>
</dbReference>
<dbReference type="EMBL" id="NBII01000009">
    <property type="protein sequence ID" value="PAV16004.1"/>
    <property type="molecule type" value="Genomic_DNA"/>
</dbReference>
<reference evidence="2 3" key="1">
    <citation type="journal article" date="2017" name="Mol. Ecol.">
        <title>Comparative and population genomic landscape of Phellinus noxius: A hypervariable fungus causing root rot in trees.</title>
        <authorList>
            <person name="Chung C.L."/>
            <person name="Lee T.J."/>
            <person name="Akiba M."/>
            <person name="Lee H.H."/>
            <person name="Kuo T.H."/>
            <person name="Liu D."/>
            <person name="Ke H.M."/>
            <person name="Yokoi T."/>
            <person name="Roa M.B."/>
            <person name="Lu M.J."/>
            <person name="Chang Y.Y."/>
            <person name="Ann P.J."/>
            <person name="Tsai J.N."/>
            <person name="Chen C.Y."/>
            <person name="Tzean S.S."/>
            <person name="Ota Y."/>
            <person name="Hattori T."/>
            <person name="Sahashi N."/>
            <person name="Liou R.F."/>
            <person name="Kikuchi T."/>
            <person name="Tsai I.J."/>
        </authorList>
    </citation>
    <scope>NUCLEOTIDE SEQUENCE [LARGE SCALE GENOMIC DNA]</scope>
    <source>
        <strain evidence="2 3">FFPRI411160</strain>
    </source>
</reference>
<feature type="compositionally biased region" description="Basic and acidic residues" evidence="1">
    <location>
        <begin position="59"/>
        <end position="70"/>
    </location>
</feature>
<accession>A0A286U917</accession>
<feature type="compositionally biased region" description="Polar residues" evidence="1">
    <location>
        <begin position="83"/>
        <end position="93"/>
    </location>
</feature>
<feature type="compositionally biased region" description="Pro residues" evidence="1">
    <location>
        <begin position="99"/>
        <end position="120"/>
    </location>
</feature>
<proteinExistence type="predicted"/>
<evidence type="ECO:0000256" key="1">
    <source>
        <dbReference type="SAM" id="MobiDB-lite"/>
    </source>
</evidence>
<keyword evidence="3" id="KW-1185">Reference proteome</keyword>
<sequence>MTSILKRQIARLSVFLNIRATNHWEPIPENEGREYFHRENPDWERIYEEFARVLPDKIVKANKAEKRPKSDSNQVETPEPKRTNQGNSMSRNLGSAAPLAPPPVPPPGPPPGLPPVPPAGPQQNPQIYVKEISINKPPIFTGATNRARK</sequence>
<dbReference type="AlphaFoldDB" id="A0A286U917"/>
<feature type="region of interest" description="Disordered" evidence="1">
    <location>
        <begin position="59"/>
        <end position="149"/>
    </location>
</feature>
<name>A0A286U917_9AGAM</name>
<protein>
    <submittedName>
        <fullName evidence="2">Uncharacterized protein</fullName>
    </submittedName>
</protein>
<gene>
    <name evidence="2" type="ORF">PNOK_0886200</name>
</gene>
<evidence type="ECO:0000313" key="3">
    <source>
        <dbReference type="Proteomes" id="UP000217199"/>
    </source>
</evidence>
<comment type="caution">
    <text evidence="2">The sequence shown here is derived from an EMBL/GenBank/DDBJ whole genome shotgun (WGS) entry which is preliminary data.</text>
</comment>